<dbReference type="PROSITE" id="PS51278">
    <property type="entry name" value="GATASE_TYPE_2"/>
    <property type="match status" value="1"/>
</dbReference>
<reference evidence="21" key="1">
    <citation type="submission" date="2016-10" db="EMBL/GenBank/DDBJ databases">
        <authorList>
            <person name="Varghese N."/>
            <person name="Submissions S."/>
        </authorList>
    </citation>
    <scope>NUCLEOTIDE SEQUENCE [LARGE SCALE GENOMIC DNA]</scope>
    <source>
        <strain evidence="21">DSM 24204</strain>
    </source>
</reference>
<dbReference type="Gene3D" id="3.20.20.70">
    <property type="entry name" value="Aldolase class I"/>
    <property type="match status" value="2"/>
</dbReference>
<comment type="cofactor">
    <cofactor evidence="2">
        <name>[3Fe-4S] cluster</name>
        <dbReference type="ChEBI" id="CHEBI:21137"/>
    </cofactor>
</comment>
<keyword evidence="10" id="KW-0560">Oxidoreductase</keyword>
<dbReference type="EMBL" id="FOBN01000009">
    <property type="protein sequence ID" value="SEM22339.1"/>
    <property type="molecule type" value="Genomic_DNA"/>
</dbReference>
<dbReference type="Gene3D" id="3.60.20.10">
    <property type="entry name" value="Glutamine Phosphoribosylpyrophosphate, subunit 1, domain 1"/>
    <property type="match status" value="1"/>
</dbReference>
<dbReference type="Pfam" id="PF01645">
    <property type="entry name" value="Glu_synthase"/>
    <property type="match status" value="1"/>
</dbReference>
<dbReference type="GO" id="GO:0046872">
    <property type="term" value="F:metal ion binding"/>
    <property type="evidence" value="ECO:0007669"/>
    <property type="project" value="UniProtKB-KW"/>
</dbReference>
<name>A0A1H7WMM9_9PAST</name>
<dbReference type="SUPFAM" id="SSF69336">
    <property type="entry name" value="Alpha subunit of glutamate synthase, C-terminal domain"/>
    <property type="match status" value="1"/>
</dbReference>
<evidence type="ECO:0000256" key="2">
    <source>
        <dbReference type="ARBA" id="ARBA00001927"/>
    </source>
</evidence>
<evidence type="ECO:0000256" key="1">
    <source>
        <dbReference type="ARBA" id="ARBA00001917"/>
    </source>
</evidence>
<evidence type="ECO:0000256" key="5">
    <source>
        <dbReference type="ARBA" id="ARBA00022605"/>
    </source>
</evidence>
<dbReference type="Pfam" id="PF00310">
    <property type="entry name" value="GATase_2"/>
    <property type="match status" value="1"/>
</dbReference>
<keyword evidence="12" id="KW-0411">Iron-sulfur</keyword>
<evidence type="ECO:0000256" key="4">
    <source>
        <dbReference type="ARBA" id="ARBA00012079"/>
    </source>
</evidence>
<keyword evidence="8" id="KW-0479">Metal-binding</keyword>
<comment type="cofactor">
    <cofactor evidence="1">
        <name>FMN</name>
        <dbReference type="ChEBI" id="CHEBI:58210"/>
    </cofactor>
</comment>
<comment type="catalytic activity">
    <reaction evidence="16">
        <text>2 L-glutamate + NADP(+) = L-glutamine + 2-oxoglutarate + NADPH + H(+)</text>
        <dbReference type="Rhea" id="RHEA:15501"/>
        <dbReference type="ChEBI" id="CHEBI:15378"/>
        <dbReference type="ChEBI" id="CHEBI:16810"/>
        <dbReference type="ChEBI" id="CHEBI:29985"/>
        <dbReference type="ChEBI" id="CHEBI:57783"/>
        <dbReference type="ChEBI" id="CHEBI:58349"/>
        <dbReference type="ChEBI" id="CHEBI:58359"/>
        <dbReference type="EC" id="1.4.1.13"/>
    </reaction>
</comment>
<dbReference type="InterPro" id="IPR002489">
    <property type="entry name" value="Glu_synth_asu_C"/>
</dbReference>
<evidence type="ECO:0000256" key="7">
    <source>
        <dbReference type="ARBA" id="ARBA00022643"/>
    </source>
</evidence>
<dbReference type="InterPro" id="IPR006982">
    <property type="entry name" value="Glu_synth_centr_N"/>
</dbReference>
<keyword evidence="7" id="KW-0288">FMN</keyword>
<keyword evidence="5" id="KW-0028">Amino-acid biosynthesis</keyword>
<keyword evidence="13" id="KW-0314">Glutamate biosynthesis</keyword>
<evidence type="ECO:0000256" key="13">
    <source>
        <dbReference type="ARBA" id="ARBA00023164"/>
    </source>
</evidence>
<evidence type="ECO:0000256" key="6">
    <source>
        <dbReference type="ARBA" id="ARBA00022630"/>
    </source>
</evidence>
<evidence type="ECO:0000256" key="14">
    <source>
        <dbReference type="ARBA" id="ARBA00023291"/>
    </source>
</evidence>
<evidence type="ECO:0000259" key="19">
    <source>
        <dbReference type="PROSITE" id="PS51278"/>
    </source>
</evidence>
<evidence type="ECO:0000256" key="18">
    <source>
        <dbReference type="ARBA" id="ARBA00079921"/>
    </source>
</evidence>
<dbReference type="FunFam" id="3.20.20.70:FF:000061">
    <property type="entry name" value="Glutamate synthase large subunit"/>
    <property type="match status" value="1"/>
</dbReference>
<dbReference type="InterPro" id="IPR050711">
    <property type="entry name" value="ET-N_metabolism_enzyme"/>
</dbReference>
<evidence type="ECO:0000256" key="16">
    <source>
        <dbReference type="ARBA" id="ARBA00048151"/>
    </source>
</evidence>
<dbReference type="GO" id="GO:0051538">
    <property type="term" value="F:3 iron, 4 sulfur cluster binding"/>
    <property type="evidence" value="ECO:0007669"/>
    <property type="project" value="UniProtKB-KW"/>
</dbReference>
<organism evidence="20 21">
    <name type="scientific">Phocoenobacter skyensis</name>
    <dbReference type="NCBI Taxonomy" id="97481"/>
    <lineage>
        <taxon>Bacteria</taxon>
        <taxon>Pseudomonadati</taxon>
        <taxon>Pseudomonadota</taxon>
        <taxon>Gammaproteobacteria</taxon>
        <taxon>Pasteurellales</taxon>
        <taxon>Pasteurellaceae</taxon>
        <taxon>Phocoenobacter</taxon>
    </lineage>
</organism>
<dbReference type="PANTHER" id="PTHR11938">
    <property type="entry name" value="FAD NADPH DEHYDROGENASE/OXIDOREDUCTASE"/>
    <property type="match status" value="1"/>
</dbReference>
<dbReference type="InterPro" id="IPR002932">
    <property type="entry name" value="Glu_synthdom"/>
</dbReference>
<dbReference type="GO" id="GO:0019676">
    <property type="term" value="P:ammonia assimilation cycle"/>
    <property type="evidence" value="ECO:0007669"/>
    <property type="project" value="TreeGrafter"/>
</dbReference>
<dbReference type="PANTHER" id="PTHR11938:SF148">
    <property type="entry name" value="GLUTAMATE SYNTHASE [NADPH] LARGE CHAIN"/>
    <property type="match status" value="1"/>
</dbReference>
<dbReference type="CDD" id="cd00982">
    <property type="entry name" value="gltB_C"/>
    <property type="match status" value="1"/>
</dbReference>
<feature type="domain" description="Glutamine amidotransferase type-2" evidence="19">
    <location>
        <begin position="12"/>
        <end position="401"/>
    </location>
</feature>
<dbReference type="CDD" id="cd00713">
    <property type="entry name" value="GltS"/>
    <property type="match status" value="1"/>
</dbReference>
<evidence type="ECO:0000256" key="3">
    <source>
        <dbReference type="ARBA" id="ARBA00009716"/>
    </source>
</evidence>
<evidence type="ECO:0000256" key="12">
    <source>
        <dbReference type="ARBA" id="ARBA00023014"/>
    </source>
</evidence>
<protein>
    <recommendedName>
        <fullName evidence="17">Glutamate synthase [NADPH] large chain</fullName>
        <ecNumber evidence="4">1.4.1.13</ecNumber>
    </recommendedName>
    <alternativeName>
        <fullName evidence="18">Glutamate synthase subunit alpha</fullName>
    </alternativeName>
</protein>
<dbReference type="OrthoDB" id="9758182at2"/>
<evidence type="ECO:0000256" key="8">
    <source>
        <dbReference type="ARBA" id="ARBA00022723"/>
    </source>
</evidence>
<dbReference type="SUPFAM" id="SSF51395">
    <property type="entry name" value="FMN-linked oxidoreductases"/>
    <property type="match status" value="1"/>
</dbReference>
<evidence type="ECO:0000256" key="10">
    <source>
        <dbReference type="ARBA" id="ARBA00023002"/>
    </source>
</evidence>
<dbReference type="FunFam" id="3.60.20.10:FF:000001">
    <property type="entry name" value="Glutamate synthase, large subunit"/>
    <property type="match status" value="1"/>
</dbReference>
<keyword evidence="11" id="KW-0408">Iron</keyword>
<dbReference type="EC" id="1.4.1.13" evidence="4"/>
<keyword evidence="9" id="KW-0315">Glutamine amidotransferase</keyword>
<comment type="similarity">
    <text evidence="3">Belongs to the glutamate synthase family.</text>
</comment>
<evidence type="ECO:0000256" key="17">
    <source>
        <dbReference type="ARBA" id="ARBA00072108"/>
    </source>
</evidence>
<dbReference type="SUPFAM" id="SSF56235">
    <property type="entry name" value="N-terminal nucleophile aminohydrolases (Ntn hydrolases)"/>
    <property type="match status" value="1"/>
</dbReference>
<evidence type="ECO:0000256" key="15">
    <source>
        <dbReference type="ARBA" id="ARBA00037898"/>
    </source>
</evidence>
<dbReference type="InterPro" id="IPR017932">
    <property type="entry name" value="GATase_2_dom"/>
</dbReference>
<comment type="pathway">
    <text evidence="15">Amino-acid biosynthesis; L-glutamate biosynthesis via GLT pathway; L-glutamate from 2-oxoglutarate and L-glutamine (NADP(+) route): step 1/1.</text>
</comment>
<dbReference type="Gene3D" id="2.160.20.60">
    <property type="entry name" value="Glutamate synthase, alpha subunit, C-terminal domain"/>
    <property type="match status" value="1"/>
</dbReference>
<dbReference type="GO" id="GO:0004355">
    <property type="term" value="F:glutamate synthase (NADPH) activity"/>
    <property type="evidence" value="ECO:0007669"/>
    <property type="project" value="UniProtKB-EC"/>
</dbReference>
<evidence type="ECO:0000256" key="9">
    <source>
        <dbReference type="ARBA" id="ARBA00022962"/>
    </source>
</evidence>
<gene>
    <name evidence="20" type="ORF">SAMN05444853_1093</name>
</gene>
<dbReference type="Pfam" id="PF01493">
    <property type="entry name" value="GXGXG"/>
    <property type="match status" value="1"/>
</dbReference>
<dbReference type="InterPro" id="IPR029055">
    <property type="entry name" value="Ntn_hydrolases_N"/>
</dbReference>
<dbReference type="NCBIfam" id="NF008730">
    <property type="entry name" value="PRK11750.1"/>
    <property type="match status" value="1"/>
</dbReference>
<proteinExistence type="inferred from homology"/>
<dbReference type="GeneID" id="83545515"/>
<dbReference type="CDD" id="cd02808">
    <property type="entry name" value="GltS_FMN"/>
    <property type="match status" value="1"/>
</dbReference>
<keyword evidence="6" id="KW-0285">Flavoprotein</keyword>
<accession>A0A1H7WMM9</accession>
<dbReference type="GO" id="GO:0006537">
    <property type="term" value="P:glutamate biosynthetic process"/>
    <property type="evidence" value="ECO:0007669"/>
    <property type="project" value="UniProtKB-KW"/>
</dbReference>
<dbReference type="Proteomes" id="UP000198883">
    <property type="component" value="Unassembled WGS sequence"/>
</dbReference>
<dbReference type="InterPro" id="IPR013785">
    <property type="entry name" value="Aldolase_TIM"/>
</dbReference>
<sequence length="1488" mass="164000">MLYDKNEVRENCGFGLIANIEGEQSHKVVRNAILGLSRMQHRGAVLSDGKTGDGCGLHLQMPKRFFRFIAEEQGFKLAKEFAVGQIFFPADPELIEQYTQIIKQELTKETLTISAWRDVAINPAILGSIALASLPAIKQVFINVPPGWGIKDMERRLYMARRRIEKRIEQSDFYICSLSSQTIIYKGLCIPKDLPKFYLDLADLRMESAICLFHQRFSTNTLPQWKLAQPFRYLAHNGEINTISGNRAWARARAYKYSTPLIPDLQTIAPFINETGSDSSSLDNMLELFVNGGMDLFRAMRLLIPPAWQHNPDMDEDLKAFYDFNAMHMEPWDGPAGIVLSDGRHVACNLDRNGLRPARYVITQDKLITIASEVGIWDYAPDEVIEKGRVGPGELLVIDTDNGRLIHSAEIDAEIKDRHPYREWLEKNVLRLTPFEKVSDTEVGDIEVTPEQLLTYQKQFGYTKEELENIIQVLGENGQEPVGSMGDDTPFAVLSEKPRVIYDYFRQYFAQVTNPPIDPLREAHVMSLATNIGQEVSVFFETESTSHRVNFKSPILVYSDMQQILALPQQWYKHIFLDATYNRDITDLKSAIADLCDQAEEAARKGCGLIVVSDRLISKTNLPIPAALSVGAIQQRLVEKNLRCDANIIVETGSARNPHHFAVLIGLGATAVYPYLAYETLGQLVKLGAMNKPLREVIANFRKGIDKGLYKIMSKMGISTISSYRCAHLFEAVGLSKEITNLCFPRITCRIGGASFEHLNQDNITLNRLAWRVSQPLPMGGELKYKPQGEYHAYNPDVVNYLQQAVNSGDYQIYKKYTEVVNNRPVTNIRDLLHLNIDSQKSIPLEQVEPAENLYKRFDSAAMSIGALSPEAHEALATAMNRLGGFSNSGEGGEDPARYGTEKVSRIKQVASGRFGVTPAYLMSADVIQIKVAQGAKPGEGGQLPGDKVTPYIAKLRYSVPGSTLISPPPHHDIYSIEDLAQLIFDLKQINPTALISVKLVSLPGVGTIATGVAKAYADLITIAGYDGGTGASPLTSVKYAGSPWELGLAEAQQALVENNLRHKVRLQIDGGLKTGLDVIKAAILGAESFGFGTGPMIALGCRYLRICHLNNCATGIATQDETLRQNHYHGLPEKAMNYFKFIAQDVRELMAQLGVTQLTDLIGRTDLLSVIEGKTAKHSSLDLAKLLYTPKVPKGGACYCIESNPPMDQGLLNKAIMKEAESTLQSNEPRHLIMNFDVSNLDRSVGATLSGKIAQKYGNKGNPTQRFDLNLVGTAGQSLGAWLSGGINICLTGDSNDYVGKGMAGGRIVIRPHTGVVFKPEHSTIAGNTCLYGATGGTLYASGRVGERFAVRNSGATAVVEGIGDNGCEYMTGGVVCVLGKTGINFGAGMTGGFAYVLDVDNRLQERINEELVEGLSIVDLTRHQAHLKSLLSQYLEQTMSPLATAILENWEEYIARFVLVKPRSNDVDGLLGQDRHTINELGVITQ</sequence>
<keyword evidence="14" id="KW-0003">3Fe-4S</keyword>
<evidence type="ECO:0000313" key="20">
    <source>
        <dbReference type="EMBL" id="SEM22339.1"/>
    </source>
</evidence>
<evidence type="ECO:0000256" key="11">
    <source>
        <dbReference type="ARBA" id="ARBA00023004"/>
    </source>
</evidence>
<dbReference type="Pfam" id="PF04898">
    <property type="entry name" value="Glu_syn_central"/>
    <property type="match status" value="1"/>
</dbReference>
<dbReference type="STRING" id="97481.SAMN05444853_1093"/>
<dbReference type="RefSeq" id="WP_090921357.1">
    <property type="nucleotide sequence ID" value="NZ_CP016180.1"/>
</dbReference>
<evidence type="ECO:0000313" key="21">
    <source>
        <dbReference type="Proteomes" id="UP000198883"/>
    </source>
</evidence>
<dbReference type="InterPro" id="IPR036485">
    <property type="entry name" value="Glu_synth_asu_C_sf"/>
</dbReference>
<dbReference type="FunFam" id="3.20.20.70:FF:000109">
    <property type="entry name" value="Glutamate synthase, large subunit"/>
    <property type="match status" value="1"/>
</dbReference>